<evidence type="ECO:0000256" key="1">
    <source>
        <dbReference type="SAM" id="Phobius"/>
    </source>
</evidence>
<name>A0A0D0CG35_9AGAR</name>
<keyword evidence="1" id="KW-0812">Transmembrane</keyword>
<gene>
    <name evidence="2" type="ORF">GYMLUDRAFT_563950</name>
</gene>
<evidence type="ECO:0000313" key="2">
    <source>
        <dbReference type="EMBL" id="KIK61544.1"/>
    </source>
</evidence>
<dbReference type="HOGENOM" id="CLU_3050512_0_0_1"/>
<sequence length="54" mass="6264">MNELPPCFDLLSDSFLNSVLTVSQVASHVPSLYLVIRHSERKNYRRNIFGELTR</sequence>
<keyword evidence="3" id="KW-1185">Reference proteome</keyword>
<organism evidence="2 3">
    <name type="scientific">Collybiopsis luxurians FD-317 M1</name>
    <dbReference type="NCBI Taxonomy" id="944289"/>
    <lineage>
        <taxon>Eukaryota</taxon>
        <taxon>Fungi</taxon>
        <taxon>Dikarya</taxon>
        <taxon>Basidiomycota</taxon>
        <taxon>Agaricomycotina</taxon>
        <taxon>Agaricomycetes</taxon>
        <taxon>Agaricomycetidae</taxon>
        <taxon>Agaricales</taxon>
        <taxon>Marasmiineae</taxon>
        <taxon>Omphalotaceae</taxon>
        <taxon>Collybiopsis</taxon>
        <taxon>Collybiopsis luxurians</taxon>
    </lineage>
</organism>
<keyword evidence="1" id="KW-1133">Transmembrane helix</keyword>
<reference evidence="2 3" key="1">
    <citation type="submission" date="2014-04" db="EMBL/GenBank/DDBJ databases">
        <title>Evolutionary Origins and Diversification of the Mycorrhizal Mutualists.</title>
        <authorList>
            <consortium name="DOE Joint Genome Institute"/>
            <consortium name="Mycorrhizal Genomics Consortium"/>
            <person name="Kohler A."/>
            <person name="Kuo A."/>
            <person name="Nagy L.G."/>
            <person name="Floudas D."/>
            <person name="Copeland A."/>
            <person name="Barry K.W."/>
            <person name="Cichocki N."/>
            <person name="Veneault-Fourrey C."/>
            <person name="LaButti K."/>
            <person name="Lindquist E.A."/>
            <person name="Lipzen A."/>
            <person name="Lundell T."/>
            <person name="Morin E."/>
            <person name="Murat C."/>
            <person name="Riley R."/>
            <person name="Ohm R."/>
            <person name="Sun H."/>
            <person name="Tunlid A."/>
            <person name="Henrissat B."/>
            <person name="Grigoriev I.V."/>
            <person name="Hibbett D.S."/>
            <person name="Martin F."/>
        </authorList>
    </citation>
    <scope>NUCLEOTIDE SEQUENCE [LARGE SCALE GENOMIC DNA]</scope>
    <source>
        <strain evidence="2 3">FD-317 M1</strain>
    </source>
</reference>
<dbReference type="EMBL" id="KN834770">
    <property type="protein sequence ID" value="KIK61544.1"/>
    <property type="molecule type" value="Genomic_DNA"/>
</dbReference>
<feature type="transmembrane region" description="Helical" evidence="1">
    <location>
        <begin position="15"/>
        <end position="36"/>
    </location>
</feature>
<accession>A0A0D0CG35</accession>
<proteinExistence type="predicted"/>
<keyword evidence="1" id="KW-0472">Membrane</keyword>
<evidence type="ECO:0000313" key="3">
    <source>
        <dbReference type="Proteomes" id="UP000053593"/>
    </source>
</evidence>
<dbReference type="AlphaFoldDB" id="A0A0D0CG35"/>
<protein>
    <submittedName>
        <fullName evidence="2">Uncharacterized protein</fullName>
    </submittedName>
</protein>
<dbReference type="Proteomes" id="UP000053593">
    <property type="component" value="Unassembled WGS sequence"/>
</dbReference>